<organism evidence="1 2">
    <name type="scientific">Sulfurospirillum diekertiae</name>
    <dbReference type="NCBI Taxonomy" id="1854492"/>
    <lineage>
        <taxon>Bacteria</taxon>
        <taxon>Pseudomonadati</taxon>
        <taxon>Campylobacterota</taxon>
        <taxon>Epsilonproteobacteria</taxon>
        <taxon>Campylobacterales</taxon>
        <taxon>Sulfurospirillaceae</taxon>
        <taxon>Sulfurospirillum</taxon>
    </lineage>
</organism>
<protein>
    <submittedName>
        <fullName evidence="1">Uncharacterized protein</fullName>
    </submittedName>
</protein>
<dbReference type="AlphaFoldDB" id="A0A6G9VTU0"/>
<dbReference type="RefSeq" id="WP_167749706.1">
    <property type="nucleotide sequence ID" value="NZ_CP039734.2"/>
</dbReference>
<evidence type="ECO:0000313" key="1">
    <source>
        <dbReference type="EMBL" id="QIR75789.1"/>
    </source>
</evidence>
<evidence type="ECO:0000313" key="2">
    <source>
        <dbReference type="Proteomes" id="UP000502831"/>
    </source>
</evidence>
<dbReference type="Proteomes" id="UP000502831">
    <property type="component" value="Chromosome"/>
</dbReference>
<name>A0A6G9VTU0_9BACT</name>
<reference evidence="1 2" key="1">
    <citation type="journal article" date="2017" name="Environ. Sci. Technol.">
        <title>Organohalide Respiration with Chlorinated Ethenes under Low pH Conditions.</title>
        <authorList>
            <person name="Yang Y."/>
            <person name="Capiro N.L."/>
            <person name="Marcet T.F."/>
            <person name="Yan J."/>
            <person name="Pennell K.D."/>
            <person name="Loffler F.E."/>
        </authorList>
    </citation>
    <scope>NUCLEOTIDE SEQUENCE [LARGE SCALE GENOMIC DNA]</scope>
    <source>
        <strain evidence="1 2">ACSDCE</strain>
    </source>
</reference>
<accession>A0A6G9VTU0</accession>
<sequence length="183" mass="21102">MEILTKIYEDAKQNPFITIVVFICGVGVGAFGYSKILDNFGIDRISKNSYLTIDKINENYVEKSEFTKLKESVNNSTVLNSKLLQAENALNEGKRVLEKCQIQNNQLSNESQLLNTKISNFNQQSQLEEQKKEIYREIRRLSRFSDFDNGISPANQKQIEIYIKEADQIQAQILNLMNQNIKQ</sequence>
<gene>
    <name evidence="1" type="ORF">FA584_06010</name>
</gene>
<proteinExistence type="predicted"/>
<dbReference type="EMBL" id="CP039734">
    <property type="protein sequence ID" value="QIR75789.1"/>
    <property type="molecule type" value="Genomic_DNA"/>
</dbReference>